<keyword evidence="1" id="KW-0472">Membrane</keyword>
<accession>A0A249SNN5</accession>
<dbReference type="Proteomes" id="UP000232229">
    <property type="component" value="Chromosome"/>
</dbReference>
<dbReference type="Pfam" id="PF03382">
    <property type="entry name" value="DUF285"/>
    <property type="match status" value="3"/>
</dbReference>
<gene>
    <name evidence="2" type="ORF">CK556_02585</name>
</gene>
<evidence type="ECO:0000256" key="1">
    <source>
        <dbReference type="SAM" id="Phobius"/>
    </source>
</evidence>
<evidence type="ECO:0008006" key="4">
    <source>
        <dbReference type="Google" id="ProtNLM"/>
    </source>
</evidence>
<evidence type="ECO:0000313" key="2">
    <source>
        <dbReference type="EMBL" id="ASZ09227.1"/>
    </source>
</evidence>
<protein>
    <recommendedName>
        <fullName evidence="4">BspA family leucine-rich repeat surface protein</fullName>
    </recommendedName>
</protein>
<dbReference type="KEGG" id="mchc:CK556_02585"/>
<dbReference type="InterPro" id="IPR011889">
    <property type="entry name" value="Liste_lipo_26"/>
</dbReference>
<name>A0A249SNN5_9MOLU</name>
<keyword evidence="3" id="KW-1185">Reference proteome</keyword>
<evidence type="ECO:0000313" key="3">
    <source>
        <dbReference type="Proteomes" id="UP000232229"/>
    </source>
</evidence>
<feature type="transmembrane region" description="Helical" evidence="1">
    <location>
        <begin position="21"/>
        <end position="39"/>
    </location>
</feature>
<sequence>MILIILINYYNVIEVKTMKKLLTFLASISLTTNLIILAVSCSNETVHFEDLSSVILNKDLGKLDNNDETTVKNALLKQNPTLNINEIKLTIAPVTKEIETNNYTVTVEPIENSAVYSGKVEGITFYNETVHFEDLSSVILNKDLGKLDNNDETTVKNALLKQNPTLNINEIKLTIAPVTKEIETSNYTVTVEPIENSAVYSGKVEGITFYNETVHFEDLSSVILNKDLGKLDNNDETTVKNALLKQNPTLNINEIKLTIAPVTKEIETNNYTVTIEPIEDSAVYSGKVEGITFYNETVHFEDLSSVILNKDLGKLDNNDETTVKNALLKQNPTLNINEIKLTIAPVTKEIETNNYTVTVEPIENSAVYSGKVEGITFYNETVHFEDLSSVILNKDLGKLDNNDETTVKNALLKQNPTLNINEIKLTIAPVTKEIETSNYTVTVEPIENSAVYSGKVEGITFYNETVHFEDLSSVILNKDLGKLDNNDETTVKNALLKQNPTLNINEIKLTIAPVTKEIETNNYTVTIEPIEDSAVYSGKVEGITFYNETVHFEDLSSVILNKDLGKLDNNDETTVKNALLKQNPTLNINEIKLTIAPVTKEIETSNYTVTVEPIENSAVYSGKVEGITFYTEKEIQDNLTYYIDEKTGEELNVAGSAPEGTKEVTHIGYDLNFQAYKMPPTIEKVPNEISQEILSLHSLFEEAESFNQDISSWDTSNITSMSAMFSGAISFNQGLNDWNTSKVTDMSQMFKNANSFNQDLNDWDTSKVTNMSDMFNSYGEFQGKISNWNTSNVVNMSGMFGWLKLFNGDISTKEVEKNNEKYVAWDTSKVTNMSGMFYSAYNFNAKIGNWNTSKVTNMQGMFWGASNFNQEIHTVTVPNGSNPSIIYWDVSNVTDMSNMFRDTEKFEQDISTWNTSNVINMSYMFYDAIKYNRNLSNWDVAKVTNHNQFDTGAKIWEDGFKPIFNV</sequence>
<dbReference type="NCBIfam" id="TIGR02167">
    <property type="entry name" value="Liste_lipo_26"/>
    <property type="match status" value="5"/>
</dbReference>
<dbReference type="InterPro" id="IPR005046">
    <property type="entry name" value="DUF285"/>
</dbReference>
<dbReference type="AlphaFoldDB" id="A0A249SNN5"/>
<dbReference type="EMBL" id="CP023173">
    <property type="protein sequence ID" value="ASZ09227.1"/>
    <property type="molecule type" value="Genomic_DNA"/>
</dbReference>
<keyword evidence="1" id="KW-1133">Transmembrane helix</keyword>
<proteinExistence type="predicted"/>
<keyword evidence="1" id="KW-0812">Transmembrane</keyword>
<reference evidence="2 3" key="1">
    <citation type="submission" date="2017-08" db="EMBL/GenBank/DDBJ databases">
        <title>Complete Genome Sequence of Mesoplasma chauliocola.</title>
        <authorList>
            <person name="Knight T.F.Jr."/>
            <person name="Citino T."/>
        </authorList>
    </citation>
    <scope>NUCLEOTIDE SEQUENCE [LARGE SCALE GENOMIC DNA]</scope>
    <source>
        <strain evidence="2 3">CHPA-2</strain>
    </source>
</reference>
<organism evidence="2 3">
    <name type="scientific">Mesoplasma chauliocola</name>
    <dbReference type="NCBI Taxonomy" id="216427"/>
    <lineage>
        <taxon>Bacteria</taxon>
        <taxon>Bacillati</taxon>
        <taxon>Mycoplasmatota</taxon>
        <taxon>Mollicutes</taxon>
        <taxon>Entomoplasmatales</taxon>
        <taxon>Entomoplasmataceae</taxon>
        <taxon>Mesoplasma</taxon>
    </lineage>
</organism>